<gene>
    <name evidence="2" type="ORF">LHA26_04155</name>
</gene>
<dbReference type="Proteomes" id="UP001056937">
    <property type="component" value="Chromosome 1"/>
</dbReference>
<dbReference type="EMBL" id="CP084930">
    <property type="protein sequence ID" value="USI73674.1"/>
    <property type="molecule type" value="Genomic_DNA"/>
</dbReference>
<dbReference type="RefSeq" id="WP_252167480.1">
    <property type="nucleotide sequence ID" value="NZ_CP084930.1"/>
</dbReference>
<protein>
    <recommendedName>
        <fullName evidence="4">YARHG domain-containing protein</fullName>
    </recommendedName>
</protein>
<evidence type="ECO:0000313" key="3">
    <source>
        <dbReference type="Proteomes" id="UP001056937"/>
    </source>
</evidence>
<keyword evidence="3" id="KW-1185">Reference proteome</keyword>
<proteinExistence type="predicted"/>
<name>A0ABY4X9S2_9SPHN</name>
<evidence type="ECO:0000256" key="1">
    <source>
        <dbReference type="SAM" id="MobiDB-lite"/>
    </source>
</evidence>
<evidence type="ECO:0008006" key="4">
    <source>
        <dbReference type="Google" id="ProtNLM"/>
    </source>
</evidence>
<feature type="region of interest" description="Disordered" evidence="1">
    <location>
        <begin position="23"/>
        <end position="43"/>
    </location>
</feature>
<reference evidence="2" key="1">
    <citation type="journal article" date="2022" name="Toxins">
        <title>Genomic Analysis of Sphingopyxis sp. USTB-05 for Biodegrading Cyanobacterial Hepatotoxins.</title>
        <authorList>
            <person name="Liu C."/>
            <person name="Xu Q."/>
            <person name="Zhao Z."/>
            <person name="Zhang H."/>
            <person name="Liu X."/>
            <person name="Yin C."/>
            <person name="Liu Y."/>
            <person name="Yan H."/>
        </authorList>
    </citation>
    <scope>NUCLEOTIDE SEQUENCE</scope>
    <source>
        <strain evidence="2">NBD5</strain>
    </source>
</reference>
<sequence>MMLTSKPATLLVGLVLIGTPSERGLADGMSPQQQADETSLMDPNGPLNPHGFPRLNECERIPLSDPASEAKANISRGDLRPFKIYGFINPKTQVAPGITCPSISFWPYAYRGGRFISDMPACGTTNTASNAPAEKMEAYNRILAADARFQQLTGCKPAPLKSDPAAR</sequence>
<organism evidence="2 3">
    <name type="scientific">Sphingomonas morindae</name>
    <dbReference type="NCBI Taxonomy" id="1541170"/>
    <lineage>
        <taxon>Bacteria</taxon>
        <taxon>Pseudomonadati</taxon>
        <taxon>Pseudomonadota</taxon>
        <taxon>Alphaproteobacteria</taxon>
        <taxon>Sphingomonadales</taxon>
        <taxon>Sphingomonadaceae</taxon>
        <taxon>Sphingomonas</taxon>
    </lineage>
</organism>
<evidence type="ECO:0000313" key="2">
    <source>
        <dbReference type="EMBL" id="USI73674.1"/>
    </source>
</evidence>
<accession>A0ABY4X9S2</accession>